<evidence type="ECO:0000313" key="2">
    <source>
        <dbReference type="EMBL" id="KIJ48087.1"/>
    </source>
</evidence>
<feature type="region of interest" description="Disordered" evidence="1">
    <location>
        <begin position="1"/>
        <end position="79"/>
    </location>
</feature>
<dbReference type="AlphaFoldDB" id="A0A0C9VWE9"/>
<feature type="compositionally biased region" description="Low complexity" evidence="1">
    <location>
        <begin position="20"/>
        <end position="29"/>
    </location>
</feature>
<accession>A0A0C9VWE9</accession>
<gene>
    <name evidence="2" type="ORF">M422DRAFT_248259</name>
</gene>
<dbReference type="EMBL" id="KN837099">
    <property type="protein sequence ID" value="KIJ48087.1"/>
    <property type="molecule type" value="Genomic_DNA"/>
</dbReference>
<sequence length="469" mass="52804">MDKRGGEYSDITAFSFMRQASPSSPSPAATEGDTDTPDQCFLGFTYQSNKLSQSNQGKTLQGAEEITESLPPSSPSCHASPLLAFFEENGKLSSEMGSVGAQSPEPEPESEPESKSDRVYPASVQLARGTPLISSDGITWKDYELVRTAKALVEKCLSGRSQELLSRTPAPSSHCDIPFDTTFFNNCGRPNIIVVIVEEKGFSVSEHKLWRGSPIWEERLKHAPPVTGLRYVELDDASADWFDFFGILSGDKHLDPGLLLMQNPALAEDTTLLEFGRIFRIALKHDFEAIKDECNSVLWKIMAHTPSQWSRMSSLTPLQVFRFLEIAFEHDLEYYQTVLQFCLGTMLQCKEMRPLLLNYTAQIEAHWPDIFDDLAWSMVLVMHGLPQFTQVLTQQAMEGCCSRVWLHTVDVWDEILKDKLPGGPMACFDQLAKWSKPEESEICDKCQSELVLHIESHLDMIWADLPYIF</sequence>
<proteinExistence type="predicted"/>
<protein>
    <submittedName>
        <fullName evidence="2">Uncharacterized protein</fullName>
    </submittedName>
</protein>
<feature type="region of interest" description="Disordered" evidence="1">
    <location>
        <begin position="93"/>
        <end position="120"/>
    </location>
</feature>
<feature type="compositionally biased region" description="Polar residues" evidence="1">
    <location>
        <begin position="45"/>
        <end position="59"/>
    </location>
</feature>
<evidence type="ECO:0000313" key="3">
    <source>
        <dbReference type="Proteomes" id="UP000054279"/>
    </source>
</evidence>
<dbReference type="Proteomes" id="UP000054279">
    <property type="component" value="Unassembled WGS sequence"/>
</dbReference>
<keyword evidence="3" id="KW-1185">Reference proteome</keyword>
<evidence type="ECO:0000256" key="1">
    <source>
        <dbReference type="SAM" id="MobiDB-lite"/>
    </source>
</evidence>
<reference evidence="2 3" key="1">
    <citation type="submission" date="2014-06" db="EMBL/GenBank/DDBJ databases">
        <title>Evolutionary Origins and Diversification of the Mycorrhizal Mutualists.</title>
        <authorList>
            <consortium name="DOE Joint Genome Institute"/>
            <consortium name="Mycorrhizal Genomics Consortium"/>
            <person name="Kohler A."/>
            <person name="Kuo A."/>
            <person name="Nagy L.G."/>
            <person name="Floudas D."/>
            <person name="Copeland A."/>
            <person name="Barry K.W."/>
            <person name="Cichocki N."/>
            <person name="Veneault-Fourrey C."/>
            <person name="LaButti K."/>
            <person name="Lindquist E.A."/>
            <person name="Lipzen A."/>
            <person name="Lundell T."/>
            <person name="Morin E."/>
            <person name="Murat C."/>
            <person name="Riley R."/>
            <person name="Ohm R."/>
            <person name="Sun H."/>
            <person name="Tunlid A."/>
            <person name="Henrissat B."/>
            <person name="Grigoriev I.V."/>
            <person name="Hibbett D.S."/>
            <person name="Martin F."/>
        </authorList>
    </citation>
    <scope>NUCLEOTIDE SEQUENCE [LARGE SCALE GENOMIC DNA]</scope>
    <source>
        <strain evidence="2 3">SS14</strain>
    </source>
</reference>
<name>A0A0C9VWE9_SPHS4</name>
<organism evidence="2 3">
    <name type="scientific">Sphaerobolus stellatus (strain SS14)</name>
    <dbReference type="NCBI Taxonomy" id="990650"/>
    <lineage>
        <taxon>Eukaryota</taxon>
        <taxon>Fungi</taxon>
        <taxon>Dikarya</taxon>
        <taxon>Basidiomycota</taxon>
        <taxon>Agaricomycotina</taxon>
        <taxon>Agaricomycetes</taxon>
        <taxon>Phallomycetidae</taxon>
        <taxon>Geastrales</taxon>
        <taxon>Sphaerobolaceae</taxon>
        <taxon>Sphaerobolus</taxon>
    </lineage>
</organism>
<dbReference type="HOGENOM" id="CLU_582869_0_0_1"/>